<accession>A0A9X4L030</accession>
<reference evidence="2" key="1">
    <citation type="submission" date="2022-10" db="EMBL/GenBank/DDBJ databases">
        <title>Comparative genomic analysis of Cohnella hashimotonis sp. nov., isolated from the International Space Station.</title>
        <authorList>
            <person name="Simpson A."/>
            <person name="Venkateswaran K."/>
        </authorList>
    </citation>
    <scope>NUCLEOTIDE SEQUENCE</scope>
    <source>
        <strain evidence="2">DSM 28161</strain>
    </source>
</reference>
<dbReference type="RefSeq" id="WP_277539416.1">
    <property type="nucleotide sequence ID" value="NZ_JAPDIA010000009.1"/>
</dbReference>
<evidence type="ECO:0000313" key="2">
    <source>
        <dbReference type="EMBL" id="MDG0814459.1"/>
    </source>
</evidence>
<dbReference type="InterPro" id="IPR036278">
    <property type="entry name" value="Sialidase_sf"/>
</dbReference>
<comment type="caution">
    <text evidence="2">The sequence shown here is derived from an EMBL/GenBank/DDBJ whole genome shotgun (WGS) entry which is preliminary data.</text>
</comment>
<dbReference type="Proteomes" id="UP001153404">
    <property type="component" value="Unassembled WGS sequence"/>
</dbReference>
<evidence type="ECO:0000256" key="1">
    <source>
        <dbReference type="SAM" id="SignalP"/>
    </source>
</evidence>
<feature type="signal peptide" evidence="1">
    <location>
        <begin position="1"/>
        <end position="26"/>
    </location>
</feature>
<dbReference type="AlphaFoldDB" id="A0A9X4L030"/>
<organism evidence="2 3">
    <name type="scientific">Cohnella rhizosphaerae</name>
    <dbReference type="NCBI Taxonomy" id="1457232"/>
    <lineage>
        <taxon>Bacteria</taxon>
        <taxon>Bacillati</taxon>
        <taxon>Bacillota</taxon>
        <taxon>Bacilli</taxon>
        <taxon>Bacillales</taxon>
        <taxon>Paenibacillaceae</taxon>
        <taxon>Cohnella</taxon>
    </lineage>
</organism>
<evidence type="ECO:0008006" key="4">
    <source>
        <dbReference type="Google" id="ProtNLM"/>
    </source>
</evidence>
<proteinExistence type="predicted"/>
<keyword evidence="3" id="KW-1185">Reference proteome</keyword>
<feature type="chain" id="PRO_5040841851" description="Exo-alpha-sialidase" evidence="1">
    <location>
        <begin position="27"/>
        <end position="154"/>
    </location>
</feature>
<evidence type="ECO:0000313" key="3">
    <source>
        <dbReference type="Proteomes" id="UP001153404"/>
    </source>
</evidence>
<keyword evidence="1" id="KW-0732">Signal</keyword>
<sequence length="154" mass="16561">MRFKVGTVRALCVLLIVVLIASVAGVAPQKAAAGASNWRSVKDDASWLSVRDIATFGDRVFTLDSASKQINVRGQTDAAWTKYATIEGVTNPIAMVFHGDKLYVVDYGNNNANPKIASKVVYSADGGQSWATLTAPNGGFSDAYMQYQLMGIFF</sequence>
<dbReference type="SUPFAM" id="SSF50939">
    <property type="entry name" value="Sialidases"/>
    <property type="match status" value="1"/>
</dbReference>
<dbReference type="EMBL" id="JAPDIA010000009">
    <property type="protein sequence ID" value="MDG0814459.1"/>
    <property type="molecule type" value="Genomic_DNA"/>
</dbReference>
<gene>
    <name evidence="2" type="ORF">OMP40_38130</name>
</gene>
<protein>
    <recommendedName>
        <fullName evidence="4">Exo-alpha-sialidase</fullName>
    </recommendedName>
</protein>
<name>A0A9X4L030_9BACL</name>